<evidence type="ECO:0000259" key="1">
    <source>
        <dbReference type="Pfam" id="PF16487"/>
    </source>
</evidence>
<dbReference type="AlphaFoldDB" id="A0AAP0WZT4"/>
<evidence type="ECO:0000313" key="3">
    <source>
        <dbReference type="Proteomes" id="UP001415857"/>
    </source>
</evidence>
<gene>
    <name evidence="2" type="ORF">L1049_011447</name>
</gene>
<dbReference type="PANTHER" id="PTHR22891">
    <property type="entry name" value="EUKARYOTIC TRANSLATION INITIATION FACTOR 2C"/>
    <property type="match status" value="1"/>
</dbReference>
<organism evidence="2 3">
    <name type="scientific">Liquidambar formosana</name>
    <name type="common">Formosan gum</name>
    <dbReference type="NCBI Taxonomy" id="63359"/>
    <lineage>
        <taxon>Eukaryota</taxon>
        <taxon>Viridiplantae</taxon>
        <taxon>Streptophyta</taxon>
        <taxon>Embryophyta</taxon>
        <taxon>Tracheophyta</taxon>
        <taxon>Spermatophyta</taxon>
        <taxon>Magnoliopsida</taxon>
        <taxon>eudicotyledons</taxon>
        <taxon>Gunneridae</taxon>
        <taxon>Pentapetalae</taxon>
        <taxon>Saxifragales</taxon>
        <taxon>Altingiaceae</taxon>
        <taxon>Liquidambar</taxon>
    </lineage>
</organism>
<feature type="domain" description="Protein argonaute Mid" evidence="1">
    <location>
        <begin position="33"/>
        <end position="89"/>
    </location>
</feature>
<keyword evidence="3" id="KW-1185">Reference proteome</keyword>
<dbReference type="Pfam" id="PF16487">
    <property type="entry name" value="ArgoMid"/>
    <property type="match status" value="1"/>
</dbReference>
<comment type="caution">
    <text evidence="2">The sequence shown here is derived from an EMBL/GenBank/DDBJ whole genome shotgun (WGS) entry which is preliminary data.</text>
</comment>
<sequence length="198" mass="22513">MQHYTVDFNIINCLLLLCSSRYHDTRRVANVDPWVGQWNMIDKKMVNGGFVEFWTSMNFSKKLRPNLVSRFCEGLVNMCASKGVVVASMDWPEVTKYRGLVSSQHHREEIILDLYKLIQDPRKGSVHRGMVKSYIPLDCAHAASPPVNMCSNCACLVIRWSESSEPIFDCLVIGSTLRMFHNCPVLILQSTESLHCTG</sequence>
<dbReference type="InterPro" id="IPR032473">
    <property type="entry name" value="Argonaute_Mid_dom"/>
</dbReference>
<dbReference type="EMBL" id="JBBPBK010000006">
    <property type="protein sequence ID" value="KAK9283211.1"/>
    <property type="molecule type" value="Genomic_DNA"/>
</dbReference>
<protein>
    <recommendedName>
        <fullName evidence="1">Protein argonaute Mid domain-containing protein</fullName>
    </recommendedName>
</protein>
<accession>A0AAP0WZT4</accession>
<proteinExistence type="predicted"/>
<dbReference type="Gene3D" id="3.40.50.2300">
    <property type="match status" value="1"/>
</dbReference>
<evidence type="ECO:0000313" key="2">
    <source>
        <dbReference type="EMBL" id="KAK9283211.1"/>
    </source>
</evidence>
<dbReference type="Proteomes" id="UP001415857">
    <property type="component" value="Unassembled WGS sequence"/>
</dbReference>
<name>A0AAP0WZT4_LIQFO</name>
<reference evidence="2 3" key="1">
    <citation type="journal article" date="2024" name="Plant J.">
        <title>Genome sequences and population genomics reveal climatic adaptation and genomic divergence between two closely related sweetgum species.</title>
        <authorList>
            <person name="Xu W.Q."/>
            <person name="Ren C.Q."/>
            <person name="Zhang X.Y."/>
            <person name="Comes H.P."/>
            <person name="Liu X.H."/>
            <person name="Li Y.G."/>
            <person name="Kettle C.J."/>
            <person name="Jalonen R."/>
            <person name="Gaisberger H."/>
            <person name="Ma Y.Z."/>
            <person name="Qiu Y.X."/>
        </authorList>
    </citation>
    <scope>NUCLEOTIDE SEQUENCE [LARGE SCALE GENOMIC DNA]</scope>
    <source>
        <strain evidence="2">Hangzhou</strain>
    </source>
</reference>